<gene>
    <name evidence="3" type="primary">LOC112056580</name>
</gene>
<accession>A0ABM3LUM9</accession>
<dbReference type="InterPro" id="IPR013761">
    <property type="entry name" value="SAM/pointed_sf"/>
</dbReference>
<dbReference type="Gene3D" id="1.10.150.50">
    <property type="entry name" value="Transcription Factor, Ets-1"/>
    <property type="match status" value="1"/>
</dbReference>
<proteinExistence type="predicted"/>
<dbReference type="RefSeq" id="XP_052742774.1">
    <property type="nucleotide sequence ID" value="XM_052886814.1"/>
</dbReference>
<protein>
    <submittedName>
        <fullName evidence="3">Integrator complex subunit 3 homolog isoform X1</fullName>
    </submittedName>
</protein>
<name>A0ABM3LUM9_BICAN</name>
<dbReference type="Proteomes" id="UP001652582">
    <property type="component" value="Chromosome 18"/>
</dbReference>
<evidence type="ECO:0000313" key="3">
    <source>
        <dbReference type="RefSeq" id="XP_052742774.1"/>
    </source>
</evidence>
<evidence type="ECO:0000256" key="1">
    <source>
        <dbReference type="SAM" id="MobiDB-lite"/>
    </source>
</evidence>
<dbReference type="GeneID" id="112056580"/>
<feature type="region of interest" description="Disordered" evidence="1">
    <location>
        <begin position="602"/>
        <end position="633"/>
    </location>
</feature>
<feature type="region of interest" description="Disordered" evidence="1">
    <location>
        <begin position="503"/>
        <end position="523"/>
    </location>
</feature>
<dbReference type="SUPFAM" id="SSF47769">
    <property type="entry name" value="SAM/Pointed domain"/>
    <property type="match status" value="1"/>
</dbReference>
<keyword evidence="2" id="KW-1185">Reference proteome</keyword>
<organism evidence="2 3">
    <name type="scientific">Bicyclus anynana</name>
    <name type="common">Squinting bush brown butterfly</name>
    <dbReference type="NCBI Taxonomy" id="110368"/>
    <lineage>
        <taxon>Eukaryota</taxon>
        <taxon>Metazoa</taxon>
        <taxon>Ecdysozoa</taxon>
        <taxon>Arthropoda</taxon>
        <taxon>Hexapoda</taxon>
        <taxon>Insecta</taxon>
        <taxon>Pterygota</taxon>
        <taxon>Neoptera</taxon>
        <taxon>Endopterygota</taxon>
        <taxon>Lepidoptera</taxon>
        <taxon>Glossata</taxon>
        <taxon>Ditrysia</taxon>
        <taxon>Papilionoidea</taxon>
        <taxon>Nymphalidae</taxon>
        <taxon>Satyrinae</taxon>
        <taxon>Satyrini</taxon>
        <taxon>Mycalesina</taxon>
        <taxon>Bicyclus</taxon>
    </lineage>
</organism>
<reference evidence="3" key="1">
    <citation type="submission" date="2025-08" db="UniProtKB">
        <authorList>
            <consortium name="RefSeq"/>
        </authorList>
    </citation>
    <scope>IDENTIFICATION</scope>
</reference>
<sequence>MMQQPVYQQEQQGSAQDQQQMVLCPVRLVYETQMLVQPGDQIQPNQTILINHQNTPPWIQNRQVQNPVFYVQHVPTNYMPSPQQHIDQNQLYIQNYGYQNVPQMFVQNPQEQIRPLQMMPSVMPNIQTLPTNIAAMQNPRMVSNVAAIPQQVNILNAQNQNNSTLNINRMITPNQINPNEIISKPQEIVQNIYRHQMPQTVQQEPRFPIQPTITMVPNNVQNIQRVPQTFDSTVNQIRPMQQNAATNIQQAYPNTIFNVEESRKVNTTANKGTSATNFNVVNPVPAAKSMPQSYRPIQPRTNQVRSNAPNLLPMQPSTTIQAQHTMPNIISMNSVPRKTTTFSNIKVEGNSYVLNRKRKSESPDEVHKKVTISNQTEAPITIKQIQNEYSASSADVGCNTSPVHRPSGRITINSMQITPLNPLQNSKIIEELAKPIRTSTQVSQNTQMTQNIQVTQNTQEAQNVVRNMINIIPETVNETQVTEKEKLVRNTVYVQARGRILTDKDSVPEPPKTETVVSKPEPSLSLPIIDPPVEIKINTPEKSIILQVTNEKQSDTSKDKLEIKKEIIKKITEVKKELLSPVAKTSAQLEDVTSKVKVEIKNEKKGSASIESPKEVNKIKTESKPDVKVKAETSKEVKEDRGYILTHVLGGFVIQESNIAFPIRKPLKERTFYNNSDEMKKENKDVKREREFVKDNSKILDISHLNIKECENMEGEVTATATDDSEDLEEDENPFKLLTPSSVRTWTAEQLAAHLAKYNWNETVSVLQDHELDGESLSLVSKAQLVTIGVKEEHAEIICEFVKS</sequence>
<evidence type="ECO:0000313" key="2">
    <source>
        <dbReference type="Proteomes" id="UP001652582"/>
    </source>
</evidence>